<reference evidence="2 3" key="1">
    <citation type="submission" date="2024-06" db="EMBL/GenBank/DDBJ databases">
        <authorList>
            <person name="Pan Q."/>
            <person name="Wen M."/>
            <person name="Jouanno E."/>
            <person name="Zahm M."/>
            <person name="Klopp C."/>
            <person name="Cabau C."/>
            <person name="Louis A."/>
            <person name="Berthelot C."/>
            <person name="Parey E."/>
            <person name="Roest Crollius H."/>
            <person name="Montfort J."/>
            <person name="Robinson-Rechavi M."/>
            <person name="Bouchez O."/>
            <person name="Lampietro C."/>
            <person name="Lopez Roques C."/>
            <person name="Donnadieu C."/>
            <person name="Postlethwait J."/>
            <person name="Bobe J."/>
            <person name="Verreycken H."/>
            <person name="Guiguen Y."/>
        </authorList>
    </citation>
    <scope>NUCLEOTIDE SEQUENCE [LARGE SCALE GENOMIC DNA]</scope>
    <source>
        <strain evidence="2">Up_M1</strain>
        <tissue evidence="2">Testis</tissue>
    </source>
</reference>
<dbReference type="Proteomes" id="UP001557470">
    <property type="component" value="Unassembled WGS sequence"/>
</dbReference>
<sequence>MNLSAESEEGFPSSKRIVHVETEEQKRSTSPVPSCSSMMSDHSMGPPINFSSDPGVHQKKTVSPVSSCVSLMSNMSIDAPYNFSKKNPLSLASSRRANCHL</sequence>
<keyword evidence="3" id="KW-1185">Reference proteome</keyword>
<evidence type="ECO:0000256" key="1">
    <source>
        <dbReference type="SAM" id="MobiDB-lite"/>
    </source>
</evidence>
<name>A0ABD0WEH4_UMBPY</name>
<feature type="compositionally biased region" description="Polar residues" evidence="1">
    <location>
        <begin position="28"/>
        <end position="40"/>
    </location>
</feature>
<evidence type="ECO:0000313" key="3">
    <source>
        <dbReference type="Proteomes" id="UP001557470"/>
    </source>
</evidence>
<feature type="compositionally biased region" description="Basic and acidic residues" evidence="1">
    <location>
        <begin position="18"/>
        <end position="27"/>
    </location>
</feature>
<organism evidence="2 3">
    <name type="scientific">Umbra pygmaea</name>
    <name type="common">Eastern mudminnow</name>
    <dbReference type="NCBI Taxonomy" id="75934"/>
    <lineage>
        <taxon>Eukaryota</taxon>
        <taxon>Metazoa</taxon>
        <taxon>Chordata</taxon>
        <taxon>Craniata</taxon>
        <taxon>Vertebrata</taxon>
        <taxon>Euteleostomi</taxon>
        <taxon>Actinopterygii</taxon>
        <taxon>Neopterygii</taxon>
        <taxon>Teleostei</taxon>
        <taxon>Protacanthopterygii</taxon>
        <taxon>Esociformes</taxon>
        <taxon>Umbridae</taxon>
        <taxon>Umbra</taxon>
    </lineage>
</organism>
<accession>A0ABD0WEH4</accession>
<protein>
    <submittedName>
        <fullName evidence="2">Uncharacterized protein</fullName>
    </submittedName>
</protein>
<proteinExistence type="predicted"/>
<feature type="region of interest" description="Disordered" evidence="1">
    <location>
        <begin position="1"/>
        <end position="59"/>
    </location>
</feature>
<comment type="caution">
    <text evidence="2">The sequence shown here is derived from an EMBL/GenBank/DDBJ whole genome shotgun (WGS) entry which is preliminary data.</text>
</comment>
<dbReference type="EMBL" id="JAGEUA010000008">
    <property type="protein sequence ID" value="KAL0968333.1"/>
    <property type="molecule type" value="Genomic_DNA"/>
</dbReference>
<gene>
    <name evidence="2" type="ORF">UPYG_G00265540</name>
</gene>
<dbReference type="AlphaFoldDB" id="A0ABD0WEH4"/>
<evidence type="ECO:0000313" key="2">
    <source>
        <dbReference type="EMBL" id="KAL0968333.1"/>
    </source>
</evidence>